<accession>A0A918KX91</accession>
<dbReference type="RefSeq" id="WP_189093722.1">
    <property type="nucleotide sequence ID" value="NZ_BMQL01000091.1"/>
</dbReference>
<dbReference type="AlphaFoldDB" id="A0A918KX91"/>
<evidence type="ECO:0000313" key="2">
    <source>
        <dbReference type="EMBL" id="GGR39013.1"/>
    </source>
</evidence>
<reference evidence="2" key="1">
    <citation type="journal article" date="2014" name="Int. J. Syst. Evol. Microbiol.">
        <title>Complete genome sequence of Corynebacterium casei LMG S-19264T (=DSM 44701T), isolated from a smear-ripened cheese.</title>
        <authorList>
            <consortium name="US DOE Joint Genome Institute (JGI-PGF)"/>
            <person name="Walter F."/>
            <person name="Albersmeier A."/>
            <person name="Kalinowski J."/>
            <person name="Ruckert C."/>
        </authorList>
    </citation>
    <scope>NUCLEOTIDE SEQUENCE</scope>
    <source>
        <strain evidence="2">JCM 31311</strain>
    </source>
</reference>
<sequence>MRVVQFVQVVVLLLMVGYAVLVYLENPVLLRLPLLVAGREAVLPAGLGLALALLVGALYTALLILPRYLRQRLLRLNDLARRRDAETRLQATLQAVVNQASVSEQTAPEHSSTELSAVLDAPLPDLTAPQRSAVDVSA</sequence>
<evidence type="ECO:0008006" key="4">
    <source>
        <dbReference type="Google" id="ProtNLM"/>
    </source>
</evidence>
<keyword evidence="3" id="KW-1185">Reference proteome</keyword>
<evidence type="ECO:0000313" key="3">
    <source>
        <dbReference type="Proteomes" id="UP000603865"/>
    </source>
</evidence>
<comment type="caution">
    <text evidence="2">The sequence shown here is derived from an EMBL/GenBank/DDBJ whole genome shotgun (WGS) entry which is preliminary data.</text>
</comment>
<name>A0A918KX91_9DEIO</name>
<keyword evidence="1" id="KW-0812">Transmembrane</keyword>
<protein>
    <recommendedName>
        <fullName evidence="4">Lipopolysaccharide assembly protein A domain-containing protein</fullName>
    </recommendedName>
</protein>
<proteinExistence type="predicted"/>
<gene>
    <name evidence="2" type="ORF">GCM10008957_54950</name>
</gene>
<organism evidence="2 3">
    <name type="scientific">Deinococcus ruber</name>
    <dbReference type="NCBI Taxonomy" id="1848197"/>
    <lineage>
        <taxon>Bacteria</taxon>
        <taxon>Thermotogati</taxon>
        <taxon>Deinococcota</taxon>
        <taxon>Deinococci</taxon>
        <taxon>Deinococcales</taxon>
        <taxon>Deinococcaceae</taxon>
        <taxon>Deinococcus</taxon>
    </lineage>
</organism>
<reference evidence="2" key="2">
    <citation type="submission" date="2020-09" db="EMBL/GenBank/DDBJ databases">
        <authorList>
            <person name="Sun Q."/>
            <person name="Ohkuma M."/>
        </authorList>
    </citation>
    <scope>NUCLEOTIDE SEQUENCE</scope>
    <source>
        <strain evidence="2">JCM 31311</strain>
    </source>
</reference>
<keyword evidence="1" id="KW-0472">Membrane</keyword>
<evidence type="ECO:0000256" key="1">
    <source>
        <dbReference type="SAM" id="Phobius"/>
    </source>
</evidence>
<dbReference type="Proteomes" id="UP000603865">
    <property type="component" value="Unassembled WGS sequence"/>
</dbReference>
<dbReference type="EMBL" id="BMQL01000091">
    <property type="protein sequence ID" value="GGR39013.1"/>
    <property type="molecule type" value="Genomic_DNA"/>
</dbReference>
<keyword evidence="1" id="KW-1133">Transmembrane helix</keyword>
<feature type="transmembrane region" description="Helical" evidence="1">
    <location>
        <begin position="43"/>
        <end position="65"/>
    </location>
</feature>